<dbReference type="EMBL" id="BJZR01000098">
    <property type="protein sequence ID" value="GEO93266.1"/>
    <property type="molecule type" value="Genomic_DNA"/>
</dbReference>
<protein>
    <recommendedName>
        <fullName evidence="6">Integral membrane protein</fullName>
    </recommendedName>
</protein>
<evidence type="ECO:0000313" key="5">
    <source>
        <dbReference type="Proteomes" id="UP000321155"/>
    </source>
</evidence>
<reference evidence="3 5" key="2">
    <citation type="submission" date="2019-07" db="EMBL/GenBank/DDBJ databases">
        <title>Whole genome shotgun sequence of Kocuria flava NBRC 107626.</title>
        <authorList>
            <person name="Hosoyama A."/>
            <person name="Uohara A."/>
            <person name="Ohji S."/>
            <person name="Ichikawa N."/>
        </authorList>
    </citation>
    <scope>NUCLEOTIDE SEQUENCE [LARGE SCALE GENOMIC DNA]</scope>
    <source>
        <strain evidence="3 5">NBRC 107626</strain>
    </source>
</reference>
<feature type="transmembrane region" description="Helical" evidence="1">
    <location>
        <begin position="275"/>
        <end position="296"/>
    </location>
</feature>
<name>A0A0U3HYM0_9MICC</name>
<dbReference type="OrthoDB" id="4964652at2"/>
<keyword evidence="1" id="KW-0472">Membrane</keyword>
<evidence type="ECO:0008006" key="6">
    <source>
        <dbReference type="Google" id="ProtNLM"/>
    </source>
</evidence>
<keyword evidence="5" id="KW-1185">Reference proteome</keyword>
<accession>A0A0U3HYM0</accession>
<feature type="transmembrane region" description="Helical" evidence="1">
    <location>
        <begin position="195"/>
        <end position="213"/>
    </location>
</feature>
<keyword evidence="1" id="KW-1133">Transmembrane helix</keyword>
<evidence type="ECO:0000313" key="3">
    <source>
        <dbReference type="EMBL" id="GEO93266.1"/>
    </source>
</evidence>
<dbReference type="Proteomes" id="UP000321155">
    <property type="component" value="Unassembled WGS sequence"/>
</dbReference>
<dbReference type="EMBL" id="CP013254">
    <property type="protein sequence ID" value="ALU40607.1"/>
    <property type="molecule type" value="Genomic_DNA"/>
</dbReference>
<dbReference type="Proteomes" id="UP000057181">
    <property type="component" value="Chromosome"/>
</dbReference>
<evidence type="ECO:0000313" key="2">
    <source>
        <dbReference type="EMBL" id="ALU40607.1"/>
    </source>
</evidence>
<organism evidence="2 4">
    <name type="scientific">Kocuria flava</name>
    <dbReference type="NCBI Taxonomy" id="446860"/>
    <lineage>
        <taxon>Bacteria</taxon>
        <taxon>Bacillati</taxon>
        <taxon>Actinomycetota</taxon>
        <taxon>Actinomycetes</taxon>
        <taxon>Micrococcales</taxon>
        <taxon>Micrococcaceae</taxon>
        <taxon>Kocuria</taxon>
    </lineage>
</organism>
<evidence type="ECO:0000313" key="4">
    <source>
        <dbReference type="Proteomes" id="UP000057181"/>
    </source>
</evidence>
<sequence>MTSPASPRARRRAPTVLRTGLGTVLALAAAGLVAVLVPLHWAEDTVVSQEGFTRTAGVLAEDAQFQEDLARAAVRRAVGTVLGERSSGIGFLDRIVADTARKAGDAAAGLSAQPAYQQAWRDALVRTHAANVPQDGGTPPEDLVLDVQPLLRAADAALQDALGRDLGLAEREGRLTVPGSGTGRMIETGTRLTDLTVPLTAAAVVLGVLALLVARHRFAVLGVLGLGSLAGLGLVWAAAQEVVRRISGPLGADPLVWLVSDRVLELLTHSLAERMLAAAWAAGITGAVGVAGAVVVSSVSRRRRRTTA</sequence>
<proteinExistence type="predicted"/>
<gene>
    <name evidence="2" type="ORF">AS188_13590</name>
    <name evidence="3" type="ORF">KFL01_25720</name>
</gene>
<feature type="transmembrane region" description="Helical" evidence="1">
    <location>
        <begin position="218"/>
        <end position="239"/>
    </location>
</feature>
<dbReference type="RefSeq" id="WP_058859293.1">
    <property type="nucleotide sequence ID" value="NZ_BJZR01000098.1"/>
</dbReference>
<keyword evidence="1" id="KW-0812">Transmembrane</keyword>
<dbReference type="AlphaFoldDB" id="A0A0U3HYM0"/>
<dbReference type="KEGG" id="kfv:AS188_13590"/>
<reference evidence="2 4" key="1">
    <citation type="submission" date="2015-11" db="EMBL/GenBank/DDBJ databases">
        <title>Complete Genome Sequence of Kocuria flava strain HO-9041.</title>
        <authorList>
            <person name="Zhou M."/>
            <person name="Dai J."/>
        </authorList>
    </citation>
    <scope>NUCLEOTIDE SEQUENCE [LARGE SCALE GENOMIC DNA]</scope>
    <source>
        <strain evidence="2 4">HO-9041</strain>
    </source>
</reference>
<feature type="transmembrane region" description="Helical" evidence="1">
    <location>
        <begin position="21"/>
        <end position="41"/>
    </location>
</feature>
<evidence type="ECO:0000256" key="1">
    <source>
        <dbReference type="SAM" id="Phobius"/>
    </source>
</evidence>